<gene>
    <name evidence="5" type="ORF">CK203_019338</name>
</gene>
<sequence>MYDHLLDNGIARNYVRWLMHGEYEFCEPANTSTNESDMHDEMEEMLNDAFGMSMPNEESERSPHVHEEFEKPNKDANKFYNLLREADHELYPGCKKFTKLSFIIRLFHMKCLNGWSNKSFTMLLELLKEALPEGETLPSNYYEAKKLLRDLGLHYIKIDACPSDCMLYSKEHANANECVVCGVSRWKSSDDNSTDEFTKSVKKKKIPAKVLRYFPLKPRLQRLYMSSKTASHMKWHVDGRMEGEMMRHPVDSLAWKNFDNVHPSFALEPRNVRLGLASDGFNPFGNMSISYSMWPVVLIPYNLPPWMCMKQTFFMLSLLIPGPTAPGNDIDIYLQPLIDELNDLWEVGVETYDASTKQNFCMRAAILWTINDFPAYANLSGWSTKGKFACPICNKDCSSYRLQNGRKWCYMGHRRFLPIDHRFRRDKKSFDGNEEHRAAPKHLSGEDVLHQLDGMEHITLGKTSKNKIIVGTLLSIDGKSKDNFNSRLDLQAMEHLENDIIVTLCKLERIFPPSFFDVMVHLPIHLASEAKIAGPVQYRWMYPIERYLRTLKSYVRNKSRPEGSIAEGEHKQSIRVKPRIRARDVDLIHRREFISWFEERIIQMRHEGPISEHILSLSRGPSTSVTCYRGYIINGFRFHTREREKGKKTQNSGVVVTAEVSSFASARDKNPIPGHVSYYGVLTDVIELHYLGGNRVILFKCDWWDVINSGRGMKKDEYGFTCLNFERTICTDEPFVLASQAKQVFYVQNSNEENWHTVEMSHRRGRVQIVSPEDELDNLQQLLDIQPAATTTPSSSDPSDSSDPSVVGSSSSKKRTRGLTRNLDLLSMKPGEKKTTRFNTRGQVVYDGKGERLSSYMGTLVRSQHNVPIQVQDWNHVSEDVKEKIWALVLEKYELEETCKSYILQCCGNLFRSYRNKMKAKYYNPYNTDEERLCHRPPHLSDDDWRWLIHFWGTPEAKDISEKNKANRAKQVIKHTSGSKSYAQIRYEQAQKKEDRSEPNRIEMFALTHTRKDGTPVDDHSKEIMMRYILKSWVQRGMVVFEGMDLVLLLPQSLVLLVERSGVILSTQLENAQEMLIAAEQKFTTATEELSNVKDELSHVKETFEERLIEVQKKTREEVKEEFEEKMMEMQRKMQAQMQAQIQEQMMQMMQQFQQKQ</sequence>
<evidence type="ECO:0000256" key="2">
    <source>
        <dbReference type="SAM" id="MobiDB-lite"/>
    </source>
</evidence>
<dbReference type="InterPro" id="IPR025312">
    <property type="entry name" value="DUF4216"/>
</dbReference>
<dbReference type="InterPro" id="IPR004252">
    <property type="entry name" value="Probable_transposase_24"/>
</dbReference>
<feature type="region of interest" description="Disordered" evidence="2">
    <location>
        <begin position="789"/>
        <end position="820"/>
    </location>
</feature>
<evidence type="ECO:0000259" key="4">
    <source>
        <dbReference type="Pfam" id="PF13960"/>
    </source>
</evidence>
<name>A0A438IZ66_VITVI</name>
<dbReference type="Proteomes" id="UP000288805">
    <property type="component" value="Unassembled WGS sequence"/>
</dbReference>
<evidence type="ECO:0008006" key="7">
    <source>
        <dbReference type="Google" id="ProtNLM"/>
    </source>
</evidence>
<comment type="caution">
    <text evidence="5">The sequence shown here is derived from an EMBL/GenBank/DDBJ whole genome shotgun (WGS) entry which is preliminary data.</text>
</comment>
<dbReference type="Pfam" id="PF13952">
    <property type="entry name" value="DUF4216"/>
    <property type="match status" value="1"/>
</dbReference>
<dbReference type="PANTHER" id="PTHR10775:SF182">
    <property type="entry name" value="TRANSPOSON, EN_SPM-LIKE, TRANSPOSASE-ASSOCIATED DOMAIN PROTEIN-RELATED"/>
    <property type="match status" value="1"/>
</dbReference>
<keyword evidence="1" id="KW-0175">Coiled coil</keyword>
<dbReference type="AlphaFoldDB" id="A0A438IZ66"/>
<protein>
    <recommendedName>
        <fullName evidence="7">DUF4216 domain-containing protein</fullName>
    </recommendedName>
</protein>
<evidence type="ECO:0000259" key="3">
    <source>
        <dbReference type="Pfam" id="PF13952"/>
    </source>
</evidence>
<dbReference type="Pfam" id="PF02992">
    <property type="entry name" value="Transposase_21"/>
    <property type="match status" value="1"/>
</dbReference>
<evidence type="ECO:0000313" key="5">
    <source>
        <dbReference type="EMBL" id="RVX02006.1"/>
    </source>
</evidence>
<feature type="coiled-coil region" evidence="1">
    <location>
        <begin position="1069"/>
        <end position="1140"/>
    </location>
</feature>
<proteinExistence type="predicted"/>
<evidence type="ECO:0000256" key="1">
    <source>
        <dbReference type="SAM" id="Coils"/>
    </source>
</evidence>
<dbReference type="EMBL" id="QGNW01000073">
    <property type="protein sequence ID" value="RVX02006.1"/>
    <property type="molecule type" value="Genomic_DNA"/>
</dbReference>
<accession>A0A438IZ66</accession>
<organism evidence="5 6">
    <name type="scientific">Vitis vinifera</name>
    <name type="common">Grape</name>
    <dbReference type="NCBI Taxonomy" id="29760"/>
    <lineage>
        <taxon>Eukaryota</taxon>
        <taxon>Viridiplantae</taxon>
        <taxon>Streptophyta</taxon>
        <taxon>Embryophyta</taxon>
        <taxon>Tracheophyta</taxon>
        <taxon>Spermatophyta</taxon>
        <taxon>Magnoliopsida</taxon>
        <taxon>eudicotyledons</taxon>
        <taxon>Gunneridae</taxon>
        <taxon>Pentapetalae</taxon>
        <taxon>rosids</taxon>
        <taxon>Vitales</taxon>
        <taxon>Vitaceae</taxon>
        <taxon>Viteae</taxon>
        <taxon>Vitis</taxon>
    </lineage>
</organism>
<dbReference type="InterPro" id="IPR004242">
    <property type="entry name" value="Transposase_21"/>
</dbReference>
<dbReference type="Pfam" id="PF03004">
    <property type="entry name" value="Transposase_24"/>
    <property type="match status" value="1"/>
</dbReference>
<evidence type="ECO:0000313" key="6">
    <source>
        <dbReference type="Proteomes" id="UP000288805"/>
    </source>
</evidence>
<feature type="domain" description="DUF4218" evidence="4">
    <location>
        <begin position="487"/>
        <end position="570"/>
    </location>
</feature>
<dbReference type="InterPro" id="IPR025452">
    <property type="entry name" value="DUF4218"/>
</dbReference>
<reference evidence="5 6" key="1">
    <citation type="journal article" date="2018" name="PLoS Genet.">
        <title>Population sequencing reveals clonal diversity and ancestral inbreeding in the grapevine cultivar Chardonnay.</title>
        <authorList>
            <person name="Roach M.J."/>
            <person name="Johnson D.L."/>
            <person name="Bohlmann J."/>
            <person name="van Vuuren H.J."/>
            <person name="Jones S.J."/>
            <person name="Pretorius I.S."/>
            <person name="Schmidt S.A."/>
            <person name="Borneman A.R."/>
        </authorList>
    </citation>
    <scope>NUCLEOTIDE SEQUENCE [LARGE SCALE GENOMIC DNA]</scope>
    <source>
        <strain evidence="6">cv. Chardonnay</strain>
        <tissue evidence="5">Leaf</tissue>
    </source>
</reference>
<dbReference type="Pfam" id="PF13960">
    <property type="entry name" value="DUF4218"/>
    <property type="match status" value="1"/>
</dbReference>
<feature type="domain" description="DUF4216" evidence="3">
    <location>
        <begin position="686"/>
        <end position="758"/>
    </location>
</feature>
<dbReference type="PANTHER" id="PTHR10775">
    <property type="entry name" value="OS08G0208400 PROTEIN"/>
    <property type="match status" value="1"/>
</dbReference>
<feature type="compositionally biased region" description="Low complexity" evidence="2">
    <location>
        <begin position="793"/>
        <end position="811"/>
    </location>
</feature>